<sequence>MDNGTMLEVFKFLNYWQLAKNSLVSKKFSLLISYHRYSLARLSVEFSLVSLHFAYGIIKIFDKELTVKAYDEWVVRNNFSKQVPFGSLVAAGNESTHFDYKGYQLRAHADYKNITFPQNCRQSPSKTSVFIASTSLNHETWPIFQHFLRLFTDPFIFIQCIRLGLQKEVLNLLAVTLNPLPNSLQCKELAVCLRGDVHESFGWIKDYLLCKEFQINGHYDSYYDEDLLDFFVTGVQCTSVITIRFYYVSTVVVNFVQKFMRLKRCDEYHLVRFIKAYQIQNDQVLWNLQSRYEKFIVQKERFENDCESGPVDQRRTVHVFEFINVDIGMKLQITAVDYAADFVNAAEGNPLDSYYLLETKEL</sequence>
<dbReference type="AlphaFoldDB" id="A0AAD4R1M0"/>
<protein>
    <recommendedName>
        <fullName evidence="3">F-box domain-containing protein</fullName>
    </recommendedName>
</protein>
<gene>
    <name evidence="1" type="ORF">DdX_14801</name>
</gene>
<proteinExistence type="predicted"/>
<organism evidence="1 2">
    <name type="scientific">Ditylenchus destructor</name>
    <dbReference type="NCBI Taxonomy" id="166010"/>
    <lineage>
        <taxon>Eukaryota</taxon>
        <taxon>Metazoa</taxon>
        <taxon>Ecdysozoa</taxon>
        <taxon>Nematoda</taxon>
        <taxon>Chromadorea</taxon>
        <taxon>Rhabditida</taxon>
        <taxon>Tylenchina</taxon>
        <taxon>Tylenchomorpha</taxon>
        <taxon>Sphaerularioidea</taxon>
        <taxon>Anguinidae</taxon>
        <taxon>Anguininae</taxon>
        <taxon>Ditylenchus</taxon>
    </lineage>
</organism>
<reference evidence="1" key="1">
    <citation type="submission" date="2022-01" db="EMBL/GenBank/DDBJ databases">
        <title>Genome Sequence Resource for Two Populations of Ditylenchus destructor, the Migratory Endoparasitic Phytonematode.</title>
        <authorList>
            <person name="Zhang H."/>
            <person name="Lin R."/>
            <person name="Xie B."/>
        </authorList>
    </citation>
    <scope>NUCLEOTIDE SEQUENCE</scope>
    <source>
        <strain evidence="1">BazhouSP</strain>
    </source>
</reference>
<evidence type="ECO:0008006" key="3">
    <source>
        <dbReference type="Google" id="ProtNLM"/>
    </source>
</evidence>
<dbReference type="EMBL" id="JAKKPZ010000079">
    <property type="protein sequence ID" value="KAI1703660.1"/>
    <property type="molecule type" value="Genomic_DNA"/>
</dbReference>
<dbReference type="Proteomes" id="UP001201812">
    <property type="component" value="Unassembled WGS sequence"/>
</dbReference>
<comment type="caution">
    <text evidence="1">The sequence shown here is derived from an EMBL/GenBank/DDBJ whole genome shotgun (WGS) entry which is preliminary data.</text>
</comment>
<keyword evidence="2" id="KW-1185">Reference proteome</keyword>
<name>A0AAD4R1M0_9BILA</name>
<evidence type="ECO:0000313" key="2">
    <source>
        <dbReference type="Proteomes" id="UP001201812"/>
    </source>
</evidence>
<accession>A0AAD4R1M0</accession>
<evidence type="ECO:0000313" key="1">
    <source>
        <dbReference type="EMBL" id="KAI1703660.1"/>
    </source>
</evidence>